<feature type="domain" description="Response regulatory" evidence="9">
    <location>
        <begin position="460"/>
        <end position="575"/>
    </location>
</feature>
<dbReference type="GO" id="GO:0005886">
    <property type="term" value="C:plasma membrane"/>
    <property type="evidence" value="ECO:0007669"/>
    <property type="project" value="TreeGrafter"/>
</dbReference>
<dbReference type="InterPro" id="IPR004358">
    <property type="entry name" value="Sig_transdc_His_kin-like_C"/>
</dbReference>
<evidence type="ECO:0000259" key="9">
    <source>
        <dbReference type="PROSITE" id="PS50110"/>
    </source>
</evidence>
<dbReference type="RefSeq" id="WP_101893896.1">
    <property type="nucleotide sequence ID" value="NZ_CP022684.1"/>
</dbReference>
<keyword evidence="5" id="KW-0418">Kinase</keyword>
<keyword evidence="7" id="KW-0812">Transmembrane</keyword>
<evidence type="ECO:0000256" key="7">
    <source>
        <dbReference type="SAM" id="Phobius"/>
    </source>
</evidence>
<dbReference type="Gene3D" id="3.30.565.10">
    <property type="entry name" value="Histidine kinase-like ATPase, C-terminal domain"/>
    <property type="match status" value="1"/>
</dbReference>
<dbReference type="PRINTS" id="PR00344">
    <property type="entry name" value="BCTRLSENSOR"/>
</dbReference>
<evidence type="ECO:0000313" key="10">
    <source>
        <dbReference type="EMBL" id="AUM12528.1"/>
    </source>
</evidence>
<dbReference type="CDD" id="cd00082">
    <property type="entry name" value="HisKA"/>
    <property type="match status" value="1"/>
</dbReference>
<feature type="transmembrane region" description="Helical" evidence="7">
    <location>
        <begin position="45"/>
        <end position="64"/>
    </location>
</feature>
<dbReference type="InterPro" id="IPR036097">
    <property type="entry name" value="HisK_dim/P_sf"/>
</dbReference>
<dbReference type="SMART" id="SM00388">
    <property type="entry name" value="HisKA"/>
    <property type="match status" value="1"/>
</dbReference>
<proteinExistence type="predicted"/>
<sequence length="581" mass="63971">MQYAKSAVKESQLDYVFDQLRVTTWPHTVAVLVTSGVLWFTTHSILVLVWLVVVLLSHVARVVVVDSHWQQARQHGDYRRVPRLLVLGMLYAGSLWGLVPVWFMNQPQTESVIFISIALAGMCASTLPALAGYLPAYLAFTLPILGLLIVKLFLLGLTATALLGVACITAFIMISSKINQIITMSITIDFQNRELLEQVTVAKEKAESANRAKSRFLAVASHDLRQPLQALGLILESMKLRASSTSSSNTGLLADQKALVQQGLNCHDSLSEMFNSLMDLSRLESNDLKVSLANIDLRELLVLLVREFEPAAHSKGLALTLHADDSVAYTDPMVLGRIIRNLLSNAVKFTDEGSIEVSVSTRNERVLIDVQDTGMGIPLQEQALVFEEYHQVASQNRLRQQGVGLGLSVVKRLTELLDLELRLESVPNQGSNFTIVAPKGDREQVAVKEEAMTFSLQGCRVLVVDDEQALLEATSNLLREWGCTVTAASGMESALACVDTVKPPQIIVSDYHLVNCTGLALIKAVQERIGKQIPALLMSGDTSPVLLQKIRQNALFLLQKPVKPVHLRKVLRQLLQHQNAT</sequence>
<feature type="transmembrane region" description="Helical" evidence="7">
    <location>
        <begin position="111"/>
        <end position="140"/>
    </location>
</feature>
<feature type="transmembrane region" description="Helical" evidence="7">
    <location>
        <begin position="84"/>
        <end position="105"/>
    </location>
</feature>
<dbReference type="SUPFAM" id="SSF47384">
    <property type="entry name" value="Homodimeric domain of signal transducing histidine kinase"/>
    <property type="match status" value="1"/>
</dbReference>
<dbReference type="PANTHER" id="PTHR43047">
    <property type="entry name" value="TWO-COMPONENT HISTIDINE PROTEIN KINASE"/>
    <property type="match status" value="1"/>
</dbReference>
<keyword evidence="7" id="KW-0472">Membrane</keyword>
<dbReference type="InterPro" id="IPR003594">
    <property type="entry name" value="HATPase_dom"/>
</dbReference>
<dbReference type="GO" id="GO:0009927">
    <property type="term" value="F:histidine phosphotransfer kinase activity"/>
    <property type="evidence" value="ECO:0007669"/>
    <property type="project" value="TreeGrafter"/>
</dbReference>
<protein>
    <recommendedName>
        <fullName evidence="2">histidine kinase</fullName>
        <ecNumber evidence="2">2.7.13.3</ecNumber>
    </recommendedName>
</protein>
<feature type="transmembrane region" description="Helical" evidence="7">
    <location>
        <begin position="152"/>
        <end position="174"/>
    </location>
</feature>
<dbReference type="InterPro" id="IPR036890">
    <property type="entry name" value="HATPase_C_sf"/>
</dbReference>
<dbReference type="Pfam" id="PF00072">
    <property type="entry name" value="Response_reg"/>
    <property type="match status" value="1"/>
</dbReference>
<dbReference type="SMART" id="SM00448">
    <property type="entry name" value="REC"/>
    <property type="match status" value="1"/>
</dbReference>
<dbReference type="Gene3D" id="1.10.287.130">
    <property type="match status" value="1"/>
</dbReference>
<organism evidence="10 11">
    <name type="scientific">Ketobacter alkanivorans</name>
    <dbReference type="NCBI Taxonomy" id="1917421"/>
    <lineage>
        <taxon>Bacteria</taxon>
        <taxon>Pseudomonadati</taxon>
        <taxon>Pseudomonadota</taxon>
        <taxon>Gammaproteobacteria</taxon>
        <taxon>Pseudomonadales</taxon>
        <taxon>Ketobacteraceae</taxon>
        <taxon>Ketobacter</taxon>
    </lineage>
</organism>
<evidence type="ECO:0000256" key="3">
    <source>
        <dbReference type="ARBA" id="ARBA00022553"/>
    </source>
</evidence>
<evidence type="ECO:0000256" key="5">
    <source>
        <dbReference type="ARBA" id="ARBA00022777"/>
    </source>
</evidence>
<dbReference type="OrthoDB" id="9764438at2"/>
<dbReference type="PROSITE" id="PS50109">
    <property type="entry name" value="HIS_KIN"/>
    <property type="match status" value="1"/>
</dbReference>
<accession>A0A2K9LJL2</accession>
<name>A0A2K9LJL2_9GAMM</name>
<dbReference type="KEGG" id="kak:Kalk_08890"/>
<evidence type="ECO:0000256" key="1">
    <source>
        <dbReference type="ARBA" id="ARBA00000085"/>
    </source>
</evidence>
<evidence type="ECO:0000256" key="4">
    <source>
        <dbReference type="ARBA" id="ARBA00022679"/>
    </source>
</evidence>
<dbReference type="SUPFAM" id="SSF52172">
    <property type="entry name" value="CheY-like"/>
    <property type="match status" value="1"/>
</dbReference>
<gene>
    <name evidence="10" type="ORF">Kalk_08890</name>
</gene>
<dbReference type="EMBL" id="CP022684">
    <property type="protein sequence ID" value="AUM12528.1"/>
    <property type="molecule type" value="Genomic_DNA"/>
</dbReference>
<evidence type="ECO:0000259" key="8">
    <source>
        <dbReference type="PROSITE" id="PS50109"/>
    </source>
</evidence>
<dbReference type="EC" id="2.7.13.3" evidence="2"/>
<dbReference type="Gene3D" id="3.40.50.2300">
    <property type="match status" value="1"/>
</dbReference>
<evidence type="ECO:0000256" key="2">
    <source>
        <dbReference type="ARBA" id="ARBA00012438"/>
    </source>
</evidence>
<dbReference type="Pfam" id="PF00512">
    <property type="entry name" value="HisKA"/>
    <property type="match status" value="1"/>
</dbReference>
<keyword evidence="11" id="KW-1185">Reference proteome</keyword>
<keyword evidence="7" id="KW-1133">Transmembrane helix</keyword>
<reference evidence="11" key="1">
    <citation type="submission" date="2017-08" db="EMBL/GenBank/DDBJ databases">
        <title>Direct submision.</title>
        <authorList>
            <person name="Kim S.-J."/>
            <person name="Rhee S.-K."/>
        </authorList>
    </citation>
    <scope>NUCLEOTIDE SEQUENCE [LARGE SCALE GENOMIC DNA]</scope>
    <source>
        <strain evidence="11">GI5</strain>
    </source>
</reference>
<feature type="domain" description="Histidine kinase" evidence="8">
    <location>
        <begin position="219"/>
        <end position="441"/>
    </location>
</feature>
<comment type="catalytic activity">
    <reaction evidence="1">
        <text>ATP + protein L-histidine = ADP + protein N-phospho-L-histidine.</text>
        <dbReference type="EC" id="2.7.13.3"/>
    </reaction>
</comment>
<dbReference type="GO" id="GO:0000155">
    <property type="term" value="F:phosphorelay sensor kinase activity"/>
    <property type="evidence" value="ECO:0007669"/>
    <property type="project" value="InterPro"/>
</dbReference>
<dbReference type="InterPro" id="IPR001789">
    <property type="entry name" value="Sig_transdc_resp-reg_receiver"/>
</dbReference>
<dbReference type="InterPro" id="IPR005467">
    <property type="entry name" value="His_kinase_dom"/>
</dbReference>
<dbReference type="Proteomes" id="UP000235116">
    <property type="component" value="Chromosome"/>
</dbReference>
<feature type="modified residue" description="4-aspartylphosphate" evidence="6">
    <location>
        <position position="510"/>
    </location>
</feature>
<dbReference type="SUPFAM" id="SSF55874">
    <property type="entry name" value="ATPase domain of HSP90 chaperone/DNA topoisomerase II/histidine kinase"/>
    <property type="match status" value="1"/>
</dbReference>
<dbReference type="PROSITE" id="PS50110">
    <property type="entry name" value="RESPONSE_REGULATORY"/>
    <property type="match status" value="1"/>
</dbReference>
<dbReference type="InterPro" id="IPR011006">
    <property type="entry name" value="CheY-like_superfamily"/>
</dbReference>
<dbReference type="SMART" id="SM00387">
    <property type="entry name" value="HATPase_c"/>
    <property type="match status" value="1"/>
</dbReference>
<evidence type="ECO:0000256" key="6">
    <source>
        <dbReference type="PROSITE-ProRule" id="PRU00169"/>
    </source>
</evidence>
<keyword evidence="4" id="KW-0808">Transferase</keyword>
<evidence type="ECO:0000313" key="11">
    <source>
        <dbReference type="Proteomes" id="UP000235116"/>
    </source>
</evidence>
<keyword evidence="3 6" id="KW-0597">Phosphoprotein</keyword>
<dbReference type="PANTHER" id="PTHR43047:SF9">
    <property type="entry name" value="HISTIDINE KINASE"/>
    <property type="match status" value="1"/>
</dbReference>
<dbReference type="InterPro" id="IPR003661">
    <property type="entry name" value="HisK_dim/P_dom"/>
</dbReference>
<dbReference type="Pfam" id="PF02518">
    <property type="entry name" value="HATPase_c"/>
    <property type="match status" value="1"/>
</dbReference>
<dbReference type="AlphaFoldDB" id="A0A2K9LJL2"/>